<dbReference type="Proteomes" id="UP000271162">
    <property type="component" value="Unassembled WGS sequence"/>
</dbReference>
<evidence type="ECO:0000313" key="5">
    <source>
        <dbReference type="EMBL" id="VDL84767.1"/>
    </source>
</evidence>
<feature type="compositionally biased region" description="Low complexity" evidence="2">
    <location>
        <begin position="280"/>
        <end position="339"/>
    </location>
</feature>
<dbReference type="InterPro" id="IPR008962">
    <property type="entry name" value="PapD-like_sf"/>
</dbReference>
<feature type="compositionally biased region" description="Low complexity" evidence="2">
    <location>
        <begin position="45"/>
        <end position="59"/>
    </location>
</feature>
<comment type="function">
    <text evidence="1">Central component in molecular interactions underlying sperm crawling. Forms an extensive filament system that extends from sperm villipoda, along the leading edge of the pseudopod.</text>
</comment>
<feature type="region of interest" description="Disordered" evidence="2">
    <location>
        <begin position="264"/>
        <end position="339"/>
    </location>
</feature>
<evidence type="ECO:0000256" key="2">
    <source>
        <dbReference type="SAM" id="MobiDB-lite"/>
    </source>
</evidence>
<dbReference type="Gene3D" id="2.60.40.10">
    <property type="entry name" value="Immunoglobulins"/>
    <property type="match status" value="1"/>
</dbReference>
<dbReference type="OMA" id="GRNTEMM"/>
<keyword evidence="6" id="KW-1185">Reference proteome</keyword>
<feature type="transmembrane region" description="Helical" evidence="3">
    <location>
        <begin position="7"/>
        <end position="32"/>
    </location>
</feature>
<dbReference type="PROSITE" id="PS50202">
    <property type="entry name" value="MSP"/>
    <property type="match status" value="1"/>
</dbReference>
<keyword evidence="3" id="KW-1133">Transmembrane helix</keyword>
<reference evidence="7" key="1">
    <citation type="submission" date="2017-02" db="UniProtKB">
        <authorList>
            <consortium name="WormBaseParasite"/>
        </authorList>
    </citation>
    <scope>IDENTIFICATION</scope>
</reference>
<keyword evidence="1" id="KW-0963">Cytoplasm</keyword>
<accession>A0A0N4YUV6</accession>
<keyword evidence="3" id="KW-0812">Transmembrane</keyword>
<keyword evidence="1" id="KW-0206">Cytoskeleton</keyword>
<dbReference type="InterPro" id="IPR013783">
    <property type="entry name" value="Ig-like_fold"/>
</dbReference>
<dbReference type="PANTHER" id="PTHR22947:SF3">
    <property type="entry name" value="MSP DOMAIN-CONTAINING PROTEIN-RELATED"/>
    <property type="match status" value="1"/>
</dbReference>
<dbReference type="InterPro" id="IPR051774">
    <property type="entry name" value="Sperm-specific_class_P"/>
</dbReference>
<evidence type="ECO:0000256" key="3">
    <source>
        <dbReference type="SAM" id="Phobius"/>
    </source>
</evidence>
<dbReference type="SUPFAM" id="SSF49354">
    <property type="entry name" value="PapD-like"/>
    <property type="match status" value="1"/>
</dbReference>
<protein>
    <recommendedName>
        <fullName evidence="1">Major sperm protein</fullName>
    </recommendedName>
</protein>
<dbReference type="InterPro" id="IPR000535">
    <property type="entry name" value="MSP_dom"/>
</dbReference>
<dbReference type="WBParaSite" id="NBR_0002102801-mRNA-1">
    <property type="protein sequence ID" value="NBR_0002102801-mRNA-1"/>
    <property type="gene ID" value="NBR_0002102801"/>
</dbReference>
<keyword evidence="3" id="KW-0472">Membrane</keyword>
<dbReference type="PANTHER" id="PTHR22947">
    <property type="entry name" value="MAJOR SPERM PROTEIN"/>
    <property type="match status" value="1"/>
</dbReference>
<dbReference type="Pfam" id="PF00635">
    <property type="entry name" value="Motile_Sperm"/>
    <property type="match status" value="1"/>
</dbReference>
<name>A0A0N4YUV6_NIPBR</name>
<dbReference type="EMBL" id="UYSL01025815">
    <property type="protein sequence ID" value="VDL84767.1"/>
    <property type="molecule type" value="Genomic_DNA"/>
</dbReference>
<reference evidence="5 6" key="2">
    <citation type="submission" date="2018-11" db="EMBL/GenBank/DDBJ databases">
        <authorList>
            <consortium name="Pathogen Informatics"/>
        </authorList>
    </citation>
    <scope>NUCLEOTIDE SEQUENCE [LARGE SCALE GENOMIC DNA]</scope>
</reference>
<evidence type="ECO:0000256" key="1">
    <source>
        <dbReference type="RuleBase" id="RU003425"/>
    </source>
</evidence>
<feature type="region of interest" description="Disordered" evidence="2">
    <location>
        <begin position="40"/>
        <end position="123"/>
    </location>
</feature>
<gene>
    <name evidence="5" type="ORF">NBR_LOCUS21029</name>
</gene>
<evidence type="ECO:0000313" key="6">
    <source>
        <dbReference type="Proteomes" id="UP000271162"/>
    </source>
</evidence>
<proteinExistence type="predicted"/>
<feature type="domain" description="MSP" evidence="4">
    <location>
        <begin position="159"/>
        <end position="266"/>
    </location>
</feature>
<dbReference type="STRING" id="27835.A0A0N4YUV6"/>
<organism evidence="7">
    <name type="scientific">Nippostrongylus brasiliensis</name>
    <name type="common">Rat hookworm</name>
    <dbReference type="NCBI Taxonomy" id="27835"/>
    <lineage>
        <taxon>Eukaryota</taxon>
        <taxon>Metazoa</taxon>
        <taxon>Ecdysozoa</taxon>
        <taxon>Nematoda</taxon>
        <taxon>Chromadorea</taxon>
        <taxon>Rhabditida</taxon>
        <taxon>Rhabditina</taxon>
        <taxon>Rhabditomorpha</taxon>
        <taxon>Strongyloidea</taxon>
        <taxon>Heligmosomidae</taxon>
        <taxon>Nippostrongylus</taxon>
    </lineage>
</organism>
<evidence type="ECO:0000313" key="7">
    <source>
        <dbReference type="WBParaSite" id="NBR_0002102801-mRNA-1"/>
    </source>
</evidence>
<sequence>MSAAVRYDWICISAGCILTYLFYLIGIIASLITNCNKGRAKSVASPEGTPTPESSGSSSKKGKETSGKHISNGPSGTARKKKSRAEEKHVTAAETTKAGEGNETSAVRPLEEGKEDEGELKGETTDFYNLPVKKVTEGDGPYEDVNLVEAQEPDAMKALLAADPMKASFKASGGQSTHALLNCGEARIVFKVMCSNNALFRIMPVYGFVDSYASVDVHVARLNGPAKEDKMVIHWAAATADETDPKEAFQKSEASAQQITIPLIATGTPAPAKKPPATGPPAGEKPIKAAAAAAKTTPSPAAKPTPCAAAQTAAQAAKPSTPASTTPAARTKPSTPSPT</sequence>
<evidence type="ECO:0000259" key="4">
    <source>
        <dbReference type="PROSITE" id="PS50202"/>
    </source>
</evidence>
<dbReference type="AlphaFoldDB" id="A0A0N4YUV6"/>